<dbReference type="GO" id="GO:0016757">
    <property type="term" value="F:glycosyltransferase activity"/>
    <property type="evidence" value="ECO:0007669"/>
    <property type="project" value="UniProtKB-KW"/>
</dbReference>
<dbReference type="Gene3D" id="3.90.550.10">
    <property type="entry name" value="Spore Coat Polysaccharide Biosynthesis Protein SpsA, Chain A"/>
    <property type="match status" value="1"/>
</dbReference>
<dbReference type="EMBL" id="CAKKNE010000004">
    <property type="protein sequence ID" value="CAH0373784.1"/>
    <property type="molecule type" value="Genomic_DNA"/>
</dbReference>
<feature type="signal peptide" evidence="6">
    <location>
        <begin position="1"/>
        <end position="16"/>
    </location>
</feature>
<keyword evidence="4" id="KW-0479">Metal-binding</keyword>
<keyword evidence="9" id="KW-1185">Reference proteome</keyword>
<dbReference type="EMBL" id="HBIW01005934">
    <property type="protein sequence ID" value="CAE0689478.1"/>
    <property type="molecule type" value="Transcribed_RNA"/>
</dbReference>
<dbReference type="InterPro" id="IPR029044">
    <property type="entry name" value="Nucleotide-diphossugar_trans"/>
</dbReference>
<dbReference type="PANTHER" id="PTHR13778:SF47">
    <property type="entry name" value="LIPOPOLYSACCHARIDE 1,3-GALACTOSYLTRANSFERASE"/>
    <property type="match status" value="1"/>
</dbReference>
<evidence type="ECO:0000256" key="3">
    <source>
        <dbReference type="ARBA" id="ARBA00022679"/>
    </source>
</evidence>
<sequence length="435" mass="47925">MRRLILLLAATTHALLLDPDTSNAPIVFSLDASPKLADHAFSAIASLSSVAHASKNASSLRFAFILTVPPKTVEPFTRALCGAIIAVAGKKMHVGHETPFCARRSLAKLLGDDKKCDVAPKKLPARVTFIHFPQEDDGYPPRVRRVLELFCCAQRRWKGQRPELATSLGNHARFFAYLALLPLGARRAVFLDADTLAHDDLTDLIEAPLTNDKFVAAARRCAPGKAAYKPRFRFRDPLVQELGLRNVRQHVNAGVLVMDLQAYCEADIVEKLDRVLVRHITGSPLWHQGNNQPPFTIAAAAHTLFVHPSWNVRPGDARGQSQIRRKRGQKSQSLSAETVKEQCASMMRTAPRILHAHFRPCDALPPKMCMETPRERRDPAAMALKQGVLNLLRVAKRIKLPCSCKGKHFDDLDESKVDAALEAVEAVADAGLGLA</sequence>
<keyword evidence="6" id="KW-0732">Signal</keyword>
<dbReference type="PANTHER" id="PTHR13778">
    <property type="entry name" value="GLYCOSYLTRANSFERASE 8 DOMAIN-CONTAINING PROTEIN"/>
    <property type="match status" value="1"/>
</dbReference>
<dbReference type="InterPro" id="IPR050748">
    <property type="entry name" value="Glycosyltrans_8_dom-fam"/>
</dbReference>
<dbReference type="Pfam" id="PF01501">
    <property type="entry name" value="Glyco_transf_8"/>
    <property type="match status" value="1"/>
</dbReference>
<feature type="chain" id="PRO_5036212367" description="Hexosyltransferase" evidence="6">
    <location>
        <begin position="17"/>
        <end position="435"/>
    </location>
</feature>
<evidence type="ECO:0000256" key="1">
    <source>
        <dbReference type="ARBA" id="ARBA00006351"/>
    </source>
</evidence>
<proteinExistence type="inferred from homology"/>
<name>A0A7S4E4D9_9STRA</name>
<reference evidence="8" key="2">
    <citation type="submission" date="2021-11" db="EMBL/GenBank/DDBJ databases">
        <authorList>
            <consortium name="Genoscope - CEA"/>
            <person name="William W."/>
        </authorList>
    </citation>
    <scope>NUCLEOTIDE SEQUENCE</scope>
</reference>
<accession>A0A7S4E4D9</accession>
<keyword evidence="3" id="KW-0808">Transferase</keyword>
<comment type="similarity">
    <text evidence="1">Belongs to the glycosyltransferase 8 family.</text>
</comment>
<evidence type="ECO:0000313" key="7">
    <source>
        <dbReference type="EMBL" id="CAE0689478.1"/>
    </source>
</evidence>
<evidence type="ECO:0000256" key="4">
    <source>
        <dbReference type="ARBA" id="ARBA00022723"/>
    </source>
</evidence>
<protein>
    <recommendedName>
        <fullName evidence="10">Hexosyltransferase</fullName>
    </recommendedName>
</protein>
<evidence type="ECO:0000313" key="9">
    <source>
        <dbReference type="Proteomes" id="UP000789595"/>
    </source>
</evidence>
<keyword evidence="2" id="KW-0328">Glycosyltransferase</keyword>
<dbReference type="OrthoDB" id="204340at2759"/>
<organism evidence="7">
    <name type="scientific">Pelagomonas calceolata</name>
    <dbReference type="NCBI Taxonomy" id="35677"/>
    <lineage>
        <taxon>Eukaryota</taxon>
        <taxon>Sar</taxon>
        <taxon>Stramenopiles</taxon>
        <taxon>Ochrophyta</taxon>
        <taxon>Pelagophyceae</taxon>
        <taxon>Pelagomonadales</taxon>
        <taxon>Pelagomonadaceae</taxon>
        <taxon>Pelagomonas</taxon>
    </lineage>
</organism>
<evidence type="ECO:0000256" key="6">
    <source>
        <dbReference type="SAM" id="SignalP"/>
    </source>
</evidence>
<dbReference type="InterPro" id="IPR002495">
    <property type="entry name" value="Glyco_trans_8"/>
</dbReference>
<dbReference type="GO" id="GO:0046872">
    <property type="term" value="F:metal ion binding"/>
    <property type="evidence" value="ECO:0007669"/>
    <property type="project" value="UniProtKB-KW"/>
</dbReference>
<evidence type="ECO:0000256" key="5">
    <source>
        <dbReference type="SAM" id="MobiDB-lite"/>
    </source>
</evidence>
<evidence type="ECO:0008006" key="10">
    <source>
        <dbReference type="Google" id="ProtNLM"/>
    </source>
</evidence>
<evidence type="ECO:0000256" key="2">
    <source>
        <dbReference type="ARBA" id="ARBA00022676"/>
    </source>
</evidence>
<gene>
    <name evidence="7" type="ORF">PCAL00307_LOCUS4912</name>
    <name evidence="8" type="ORF">PECAL_4P10220</name>
</gene>
<reference evidence="7" key="1">
    <citation type="submission" date="2021-01" db="EMBL/GenBank/DDBJ databases">
        <authorList>
            <person name="Corre E."/>
            <person name="Pelletier E."/>
            <person name="Niang G."/>
            <person name="Scheremetjew M."/>
            <person name="Finn R."/>
            <person name="Kale V."/>
            <person name="Holt S."/>
            <person name="Cochrane G."/>
            <person name="Meng A."/>
            <person name="Brown T."/>
            <person name="Cohen L."/>
        </authorList>
    </citation>
    <scope>NUCLEOTIDE SEQUENCE</scope>
    <source>
        <strain evidence="7">CCMP1756</strain>
    </source>
</reference>
<feature type="region of interest" description="Disordered" evidence="5">
    <location>
        <begin position="312"/>
        <end position="336"/>
    </location>
</feature>
<dbReference type="AlphaFoldDB" id="A0A7S4E4D9"/>
<dbReference type="SUPFAM" id="SSF53448">
    <property type="entry name" value="Nucleotide-diphospho-sugar transferases"/>
    <property type="match status" value="1"/>
</dbReference>
<evidence type="ECO:0000313" key="8">
    <source>
        <dbReference type="EMBL" id="CAH0373784.1"/>
    </source>
</evidence>
<dbReference type="Proteomes" id="UP000789595">
    <property type="component" value="Unassembled WGS sequence"/>
</dbReference>